<dbReference type="HOGENOM" id="CLU_816327_0_0_1"/>
<dbReference type="Proteomes" id="UP000030706">
    <property type="component" value="Unassembled WGS sequence"/>
</dbReference>
<dbReference type="EMBL" id="KL584979">
    <property type="protein sequence ID" value="KEQ85782.1"/>
    <property type="molecule type" value="Genomic_DNA"/>
</dbReference>
<evidence type="ECO:0000313" key="1">
    <source>
        <dbReference type="EMBL" id="KEQ85782.1"/>
    </source>
</evidence>
<proteinExistence type="predicted"/>
<keyword evidence="2" id="KW-1185">Reference proteome</keyword>
<accession>A0A074XV11</accession>
<name>A0A074XV11_AURPU</name>
<reference evidence="1 2" key="1">
    <citation type="journal article" date="2014" name="BMC Genomics">
        <title>Genome sequencing of four Aureobasidium pullulans varieties: biotechnological potential, stress tolerance, and description of new species.</title>
        <authorList>
            <person name="Gostin Ar C."/>
            <person name="Ohm R.A."/>
            <person name="Kogej T."/>
            <person name="Sonjak S."/>
            <person name="Turk M."/>
            <person name="Zajc J."/>
            <person name="Zalar P."/>
            <person name="Grube M."/>
            <person name="Sun H."/>
            <person name="Han J."/>
            <person name="Sharma A."/>
            <person name="Chiniquy J."/>
            <person name="Ngan C.Y."/>
            <person name="Lipzen A."/>
            <person name="Barry K."/>
            <person name="Grigoriev I.V."/>
            <person name="Gunde-Cimerman N."/>
        </authorList>
    </citation>
    <scope>NUCLEOTIDE SEQUENCE [LARGE SCALE GENOMIC DNA]</scope>
    <source>
        <strain evidence="1 2">EXF-150</strain>
    </source>
</reference>
<organism evidence="1 2">
    <name type="scientific">Aureobasidium pullulans EXF-150</name>
    <dbReference type="NCBI Taxonomy" id="1043002"/>
    <lineage>
        <taxon>Eukaryota</taxon>
        <taxon>Fungi</taxon>
        <taxon>Dikarya</taxon>
        <taxon>Ascomycota</taxon>
        <taxon>Pezizomycotina</taxon>
        <taxon>Dothideomycetes</taxon>
        <taxon>Dothideomycetidae</taxon>
        <taxon>Dothideales</taxon>
        <taxon>Saccotheciaceae</taxon>
        <taxon>Aureobasidium</taxon>
    </lineage>
</organism>
<dbReference type="PANTHER" id="PTHR42085">
    <property type="entry name" value="F-BOX DOMAIN-CONTAINING PROTEIN"/>
    <property type="match status" value="1"/>
</dbReference>
<protein>
    <submittedName>
        <fullName evidence="1">Uncharacterized protein</fullName>
    </submittedName>
</protein>
<dbReference type="RefSeq" id="XP_029761969.1">
    <property type="nucleotide sequence ID" value="XM_029905169.1"/>
</dbReference>
<sequence>MSIPPSCSSPSNASISRSEEEFDPDWTYYPLSESFIKDLKSWKQQTISFLDLPRSVRERIYPLNLELYVREGIRYSKRTRKSCKFDIYIGKYVDRDFLSWARNQVDSTPWRGYIPRSLYRPLHRKFFEALQSWEKQTVSFLDLPPEIRNRIYSFASEITIDPNDTGDLFSRPHSLFGWSRGGLMHSCAQVRREFMPVFVSSLDPVLNLMHCEYQTGLENAVWMERTAPALIAHTRVVLELVVMNLINDQIVRGTRLAHLSVKVLEGGRVAVSKVGGKRLAKEIQKKVAESVQHGSTGLMGYREFRIIKELIGKYHPFLGSTRSPQKHYMSHLYRAPLFEY</sequence>
<evidence type="ECO:0000313" key="2">
    <source>
        <dbReference type="Proteomes" id="UP000030706"/>
    </source>
</evidence>
<dbReference type="GeneID" id="40747475"/>
<dbReference type="PANTHER" id="PTHR42085:SF1">
    <property type="entry name" value="F-BOX DOMAIN-CONTAINING PROTEIN"/>
    <property type="match status" value="1"/>
</dbReference>
<gene>
    <name evidence="1" type="ORF">M438DRAFT_344233</name>
</gene>
<dbReference type="AlphaFoldDB" id="A0A074XV11"/>
<dbReference type="OrthoDB" id="62952at2759"/>
<dbReference type="InterPro" id="IPR038883">
    <property type="entry name" value="AN11006-like"/>
</dbReference>